<dbReference type="RefSeq" id="WP_101753389.1">
    <property type="nucleotide sequence ID" value="NZ_CP025430.1"/>
</dbReference>
<dbReference type="GO" id="GO:0016757">
    <property type="term" value="F:glycosyltransferase activity"/>
    <property type="evidence" value="ECO:0007669"/>
    <property type="project" value="InterPro"/>
</dbReference>
<reference evidence="2 3" key="1">
    <citation type="journal article" date="2013" name="Antonie Van Leeuwenhoek">
        <title>Paracoccus zhejiangensis sp. nov., isolated from activated sludge in wastewater-treatment system.</title>
        <authorList>
            <person name="Wu Z.G."/>
            <person name="Zhang D.F."/>
            <person name="Liu Y.L."/>
            <person name="Wang F."/>
            <person name="Jiang X."/>
            <person name="Li C."/>
            <person name="Li S.P."/>
            <person name="Hong Q."/>
            <person name="Li W.J."/>
        </authorList>
    </citation>
    <scope>NUCLEOTIDE SEQUENCE [LARGE SCALE GENOMIC DNA]</scope>
    <source>
        <strain evidence="2 3">J6</strain>
    </source>
</reference>
<keyword evidence="3" id="KW-1185">Reference proteome</keyword>
<evidence type="ECO:0000313" key="3">
    <source>
        <dbReference type="Proteomes" id="UP000234530"/>
    </source>
</evidence>
<dbReference type="OrthoDB" id="7843421at2"/>
<proteinExistence type="predicted"/>
<accession>A0A2H5F1F6</accession>
<sequence length="388" mass="43819">MGLDLDDTKRSIVIVDNAIIVPPPRGMGGNNNRFQSSGVLTAEGEMVENSITWGEGRQVNLAPEMPDPATIEHLPGQHMFGGMLFGHFGHFLVESTTRLWALDELRPAIQSIVYTPKINARPMQFVRQFRPLFNVLGATVPIRSTPVPLRVDRLFVPRQGFGQFELMRGSEAFRSYMRRFAGRTVPAKGAEKIYISRSGLARDRGGIIGEWLLEEQLKAEGFEIYHPQNHPLLDQVAQYKAAKMIVACDCSPLHLVGFVGNAEQKVAIIKRRSMDLIPHFVDQLRLFQNIDAFEVDVLVEDWLPYPDKRPGRRSCGEISFARLGAALAEKGMISGRTTWRDISDAEREDERERLRVLHDGTPFHRMLNREKYLAGQQEGTVRGDNKFA</sequence>
<gene>
    <name evidence="2" type="ORF">CX676_15320</name>
</gene>
<dbReference type="Proteomes" id="UP000234530">
    <property type="component" value="Chromosome"/>
</dbReference>
<evidence type="ECO:0000259" key="1">
    <source>
        <dbReference type="Pfam" id="PF04577"/>
    </source>
</evidence>
<dbReference type="KEGG" id="pzh:CX676_15320"/>
<dbReference type="InterPro" id="IPR049625">
    <property type="entry name" value="Glyco_transf_61_cat"/>
</dbReference>
<organism evidence="2 3">
    <name type="scientific">Paracoccus zhejiangensis</name>
    <dbReference type="NCBI Taxonomy" id="1077935"/>
    <lineage>
        <taxon>Bacteria</taxon>
        <taxon>Pseudomonadati</taxon>
        <taxon>Pseudomonadota</taxon>
        <taxon>Alphaproteobacteria</taxon>
        <taxon>Rhodobacterales</taxon>
        <taxon>Paracoccaceae</taxon>
        <taxon>Paracoccus</taxon>
    </lineage>
</organism>
<dbReference type="Pfam" id="PF04577">
    <property type="entry name" value="Glyco_transf_61"/>
    <property type="match status" value="1"/>
</dbReference>
<dbReference type="AlphaFoldDB" id="A0A2H5F1F6"/>
<protein>
    <recommendedName>
        <fullName evidence="1">Glycosyltransferase 61 catalytic domain-containing protein</fullName>
    </recommendedName>
</protein>
<evidence type="ECO:0000313" key="2">
    <source>
        <dbReference type="EMBL" id="AUH65366.1"/>
    </source>
</evidence>
<name>A0A2H5F1F6_9RHOB</name>
<feature type="domain" description="Glycosyltransferase 61 catalytic" evidence="1">
    <location>
        <begin position="88"/>
        <end position="258"/>
    </location>
</feature>
<dbReference type="EMBL" id="CP025430">
    <property type="protein sequence ID" value="AUH65366.1"/>
    <property type="molecule type" value="Genomic_DNA"/>
</dbReference>